<reference evidence="1 2" key="1">
    <citation type="journal article" date="2015" name="Genome Announc.">
        <title>Expanding the biotechnology potential of lactobacilli through comparative genomics of 213 strains and associated genera.</title>
        <authorList>
            <person name="Sun Z."/>
            <person name="Harris H.M."/>
            <person name="McCann A."/>
            <person name="Guo C."/>
            <person name="Argimon S."/>
            <person name="Zhang W."/>
            <person name="Yang X."/>
            <person name="Jeffery I.B."/>
            <person name="Cooney J.C."/>
            <person name="Kagawa T.F."/>
            <person name="Liu W."/>
            <person name="Song Y."/>
            <person name="Salvetti E."/>
            <person name="Wrobel A."/>
            <person name="Rasinkangas P."/>
            <person name="Parkhill J."/>
            <person name="Rea M.C."/>
            <person name="O'Sullivan O."/>
            <person name="Ritari J."/>
            <person name="Douillard F.P."/>
            <person name="Paul Ross R."/>
            <person name="Yang R."/>
            <person name="Briner A.E."/>
            <person name="Felis G.E."/>
            <person name="de Vos W.M."/>
            <person name="Barrangou R."/>
            <person name="Klaenhammer T.R."/>
            <person name="Caufield P.W."/>
            <person name="Cui Y."/>
            <person name="Zhang H."/>
            <person name="O'Toole P.W."/>
        </authorList>
    </citation>
    <scope>NUCLEOTIDE SEQUENCE [LARGE SCALE GENOMIC DNA]</scope>
    <source>
        <strain evidence="1 2">DSM 5007</strain>
    </source>
</reference>
<evidence type="ECO:0000313" key="2">
    <source>
        <dbReference type="Proteomes" id="UP000051820"/>
    </source>
</evidence>
<name>A0A0R1WGP3_9LACO</name>
<accession>A0A0R1WGP3</accession>
<comment type="caution">
    <text evidence="1">The sequence shown here is derived from an EMBL/GenBank/DDBJ whole genome shotgun (WGS) entry which is preliminary data.</text>
</comment>
<protein>
    <submittedName>
        <fullName evidence="1">Uncharacterized protein</fullName>
    </submittedName>
</protein>
<dbReference type="PATRIC" id="fig|1423807.3.peg.1351"/>
<keyword evidence="2" id="KW-1185">Reference proteome</keyword>
<gene>
    <name evidence="1" type="ORF">FD16_GL001324</name>
</gene>
<dbReference type="EMBL" id="AZGF01000003">
    <property type="protein sequence ID" value="KRM13180.1"/>
    <property type="molecule type" value="Genomic_DNA"/>
</dbReference>
<sequence length="122" mass="14509">MDTKDYLIKQINEYVNIAKKAVPELVNNSKKITAVCDRLSDKTDQVMDYLQKPHNARYLAICYLFDKQMCQLYTDEFTSWFPTYEMTDQQKNDYKQQVLKNLDTWKQQFIEDNLEVTSSSVN</sequence>
<dbReference type="AlphaFoldDB" id="A0A0R1WGP3"/>
<evidence type="ECO:0000313" key="1">
    <source>
        <dbReference type="EMBL" id="KRM13180.1"/>
    </source>
</evidence>
<dbReference type="Proteomes" id="UP000051820">
    <property type="component" value="Unassembled WGS sequence"/>
</dbReference>
<dbReference type="RefSeq" id="WP_010622071.1">
    <property type="nucleotide sequence ID" value="NZ_AZGF01000003.1"/>
</dbReference>
<proteinExistence type="predicted"/>
<organism evidence="1 2">
    <name type="scientific">Paucilactobacillus suebicus DSM 5007 = KCTC 3549</name>
    <dbReference type="NCBI Taxonomy" id="1423807"/>
    <lineage>
        <taxon>Bacteria</taxon>
        <taxon>Bacillati</taxon>
        <taxon>Bacillota</taxon>
        <taxon>Bacilli</taxon>
        <taxon>Lactobacillales</taxon>
        <taxon>Lactobacillaceae</taxon>
        <taxon>Paucilactobacillus</taxon>
    </lineage>
</organism>